<accession>A4RZG4</accession>
<dbReference type="InterPro" id="IPR001763">
    <property type="entry name" value="Rhodanese-like_dom"/>
</dbReference>
<dbReference type="GeneID" id="5002602"/>
<dbReference type="Pfam" id="PF00581">
    <property type="entry name" value="Rhodanese"/>
    <property type="match status" value="1"/>
</dbReference>
<evidence type="ECO:0000313" key="2">
    <source>
        <dbReference type="EMBL" id="ABO96622.1"/>
    </source>
</evidence>
<dbReference type="EMBL" id="CP000586">
    <property type="protein sequence ID" value="ABO96622.1"/>
    <property type="molecule type" value="Genomic_DNA"/>
</dbReference>
<dbReference type="RefSeq" id="XP_001418329.1">
    <property type="nucleotide sequence ID" value="XM_001418292.1"/>
</dbReference>
<dbReference type="OrthoDB" id="566238at2759"/>
<dbReference type="HOGENOM" id="CLU_128419_0_0_1"/>
<dbReference type="SUPFAM" id="SSF52821">
    <property type="entry name" value="Rhodanese/Cell cycle control phosphatase"/>
    <property type="match status" value="1"/>
</dbReference>
<dbReference type="CDD" id="cd00158">
    <property type="entry name" value="RHOD"/>
    <property type="match status" value="1"/>
</dbReference>
<dbReference type="Proteomes" id="UP000001568">
    <property type="component" value="Chromosome 6"/>
</dbReference>
<protein>
    <recommendedName>
        <fullName evidence="1">Rhodanese domain-containing protein</fullName>
    </recommendedName>
</protein>
<dbReference type="InterPro" id="IPR036873">
    <property type="entry name" value="Rhodanese-like_dom_sf"/>
</dbReference>
<dbReference type="PROSITE" id="PS50206">
    <property type="entry name" value="RHODANESE_3"/>
    <property type="match status" value="1"/>
</dbReference>
<organism evidence="2 3">
    <name type="scientific">Ostreococcus lucimarinus (strain CCE9901)</name>
    <dbReference type="NCBI Taxonomy" id="436017"/>
    <lineage>
        <taxon>Eukaryota</taxon>
        <taxon>Viridiplantae</taxon>
        <taxon>Chlorophyta</taxon>
        <taxon>Mamiellophyceae</taxon>
        <taxon>Mamiellales</taxon>
        <taxon>Bathycoccaceae</taxon>
        <taxon>Ostreococcus</taxon>
    </lineage>
</organism>
<evidence type="ECO:0000259" key="1">
    <source>
        <dbReference type="PROSITE" id="PS50206"/>
    </source>
</evidence>
<dbReference type="eggNOG" id="ENOG502S5PG">
    <property type="taxonomic scope" value="Eukaryota"/>
</dbReference>
<gene>
    <name evidence="2" type="ORF">OSTLU_32376</name>
</gene>
<dbReference type="AlphaFoldDB" id="A4RZG4"/>
<dbReference type="Gene3D" id="3.40.250.10">
    <property type="entry name" value="Rhodanese-like domain"/>
    <property type="match status" value="1"/>
</dbReference>
<dbReference type="OMA" id="KETECWA"/>
<dbReference type="Gramene" id="ABO96622">
    <property type="protein sequence ID" value="ABO96622"/>
    <property type="gene ID" value="OSTLU_32376"/>
</dbReference>
<evidence type="ECO:0000313" key="3">
    <source>
        <dbReference type="Proteomes" id="UP000001568"/>
    </source>
</evidence>
<sequence>MAHARKPGVASDDEFERFFSANQGKTVVVLDARNSDFSVEPSDEQFGGPQGSAPIADCGTSARPNAVNCAFDRSANALRDLQVLEAKTGGNKSTPIITHCGGGGRGQKAKEYLISQGYSNVINGGGPAVEALWKTFGSM</sequence>
<reference evidence="2 3" key="1">
    <citation type="journal article" date="2007" name="Proc. Natl. Acad. Sci. U.S.A.">
        <title>The tiny eukaryote Ostreococcus provides genomic insights into the paradox of plankton speciation.</title>
        <authorList>
            <person name="Palenik B."/>
            <person name="Grimwood J."/>
            <person name="Aerts A."/>
            <person name="Rouze P."/>
            <person name="Salamov A."/>
            <person name="Putnam N."/>
            <person name="Dupont C."/>
            <person name="Jorgensen R."/>
            <person name="Derelle E."/>
            <person name="Rombauts S."/>
            <person name="Zhou K."/>
            <person name="Otillar R."/>
            <person name="Merchant S.S."/>
            <person name="Podell S."/>
            <person name="Gaasterland T."/>
            <person name="Napoli C."/>
            <person name="Gendler K."/>
            <person name="Manuell A."/>
            <person name="Tai V."/>
            <person name="Vallon O."/>
            <person name="Piganeau G."/>
            <person name="Jancek S."/>
            <person name="Heijde M."/>
            <person name="Jabbari K."/>
            <person name="Bowler C."/>
            <person name="Lohr M."/>
            <person name="Robbens S."/>
            <person name="Werner G."/>
            <person name="Dubchak I."/>
            <person name="Pazour G.J."/>
            <person name="Ren Q."/>
            <person name="Paulsen I."/>
            <person name="Delwiche C."/>
            <person name="Schmutz J."/>
            <person name="Rokhsar D."/>
            <person name="Van de Peer Y."/>
            <person name="Moreau H."/>
            <person name="Grigoriev I.V."/>
        </authorList>
    </citation>
    <scope>NUCLEOTIDE SEQUENCE [LARGE SCALE GENOMIC DNA]</scope>
    <source>
        <strain evidence="2 3">CCE9901</strain>
    </source>
</reference>
<dbReference type="KEGG" id="olu:OSTLU_32376"/>
<keyword evidence="3" id="KW-1185">Reference proteome</keyword>
<feature type="domain" description="Rhodanese" evidence="1">
    <location>
        <begin position="82"/>
        <end position="130"/>
    </location>
</feature>
<proteinExistence type="predicted"/>
<name>A4RZG4_OSTLU</name>